<evidence type="ECO:0000313" key="2">
    <source>
        <dbReference type="Proteomes" id="UP000534294"/>
    </source>
</evidence>
<dbReference type="EMBL" id="JACHIF010000001">
    <property type="protein sequence ID" value="MBB5036039.1"/>
    <property type="molecule type" value="Genomic_DNA"/>
</dbReference>
<protein>
    <submittedName>
        <fullName evidence="1">Uncharacterized protein</fullName>
    </submittedName>
</protein>
<evidence type="ECO:0000313" key="1">
    <source>
        <dbReference type="EMBL" id="MBB5036039.1"/>
    </source>
</evidence>
<keyword evidence="2" id="KW-1185">Reference proteome</keyword>
<dbReference type="AlphaFoldDB" id="A0A7W7YH48"/>
<comment type="caution">
    <text evidence="1">The sequence shown here is derived from an EMBL/GenBank/DDBJ whole genome shotgun (WGS) entry which is preliminary data.</text>
</comment>
<dbReference type="Proteomes" id="UP000534294">
    <property type="component" value="Unassembled WGS sequence"/>
</dbReference>
<accession>A0A7W7YH48</accession>
<proteinExistence type="predicted"/>
<organism evidence="1 2">
    <name type="scientific">Prosthecobacter dejongeii</name>
    <dbReference type="NCBI Taxonomy" id="48465"/>
    <lineage>
        <taxon>Bacteria</taxon>
        <taxon>Pseudomonadati</taxon>
        <taxon>Verrucomicrobiota</taxon>
        <taxon>Verrucomicrobiia</taxon>
        <taxon>Verrucomicrobiales</taxon>
        <taxon>Verrucomicrobiaceae</taxon>
        <taxon>Prosthecobacter</taxon>
    </lineage>
</organism>
<name>A0A7W7YH48_9BACT</name>
<sequence length="59" mass="6623">MPLIFFKVMNNRPLPRRAGVCPAHGRVFALSRHRRITRLSWKALALGPTSPGEKNRVGS</sequence>
<gene>
    <name evidence="1" type="ORF">HNQ64_000273</name>
</gene>
<reference evidence="1 2" key="1">
    <citation type="submission" date="2020-08" db="EMBL/GenBank/DDBJ databases">
        <title>Genomic Encyclopedia of Type Strains, Phase IV (KMG-IV): sequencing the most valuable type-strain genomes for metagenomic binning, comparative biology and taxonomic classification.</title>
        <authorList>
            <person name="Goeker M."/>
        </authorList>
    </citation>
    <scope>NUCLEOTIDE SEQUENCE [LARGE SCALE GENOMIC DNA]</scope>
    <source>
        <strain evidence="1 2">DSM 12251</strain>
    </source>
</reference>